<dbReference type="AlphaFoldDB" id="A0A486XVB8"/>
<feature type="domain" description="DUF4397" evidence="2">
    <location>
        <begin position="244"/>
        <end position="353"/>
    </location>
</feature>
<dbReference type="Pfam" id="PF14344">
    <property type="entry name" value="DUF4397"/>
    <property type="match status" value="1"/>
</dbReference>
<feature type="chain" id="PRO_5019719547" description="DUF4397 domain-containing protein" evidence="1">
    <location>
        <begin position="20"/>
        <end position="438"/>
    </location>
</feature>
<sequence>MKVNSLAALIVLGSVLMLSGCGGSSSSDSTSAETYLQFYNGAPGSGSTSFKAGDIAIGTAVYADVTALVTIKPDQYQLKLTDVVSADEVLSEELTLTEGDKSLFILTEQQQQFDMLRVNFKRDTQLDKQFKLHLVNLSAQQPQFDVYLSSESKGFADAEMLDSLTLHEISSVSQAKDVGKFNLYLTASGASTPMFVANDISFAYASDYVLIVRDKHGPIANQLSVDVVLNSSAVSAYVDTGAPAQFRLYNSLPQQVAVSLDNTELSQVTAGQLSDYLPLNKGDYSLSVRDNSNQLLLNSALMSVTAGDSKAVLLYANQQQQVEALSIAEPEAPQLQAHDVMVANLAADFDKLHFYFVRDNETIATARYSVKNLPFKKQQSINLPKDYYAISLVHVAENGSTTLLDKTATLQLEPGKRYMLLAEQDDAAPSGYKLTLVH</sequence>
<evidence type="ECO:0000256" key="1">
    <source>
        <dbReference type="SAM" id="SignalP"/>
    </source>
</evidence>
<dbReference type="InterPro" id="IPR025510">
    <property type="entry name" value="DUF4397"/>
</dbReference>
<feature type="signal peptide" evidence="1">
    <location>
        <begin position="1"/>
        <end position="19"/>
    </location>
</feature>
<protein>
    <recommendedName>
        <fullName evidence="2">DUF4397 domain-containing protein</fullName>
    </recommendedName>
</protein>
<evidence type="ECO:0000259" key="2">
    <source>
        <dbReference type="Pfam" id="PF14344"/>
    </source>
</evidence>
<gene>
    <name evidence="3" type="ORF">BAL341_2716</name>
</gene>
<dbReference type="PROSITE" id="PS51257">
    <property type="entry name" value="PROKAR_LIPOPROTEIN"/>
    <property type="match status" value="1"/>
</dbReference>
<accession>A0A486XVB8</accession>
<name>A0A486XVB8_9GAMM</name>
<reference evidence="3" key="1">
    <citation type="submission" date="2019-04" db="EMBL/GenBank/DDBJ databases">
        <authorList>
            <person name="Brambilla D."/>
        </authorList>
    </citation>
    <scope>NUCLEOTIDE SEQUENCE</scope>
    <source>
        <strain evidence="3">BAL1</strain>
    </source>
</reference>
<keyword evidence="1" id="KW-0732">Signal</keyword>
<evidence type="ECO:0000313" key="3">
    <source>
        <dbReference type="EMBL" id="VHO05632.1"/>
    </source>
</evidence>
<dbReference type="EMBL" id="CAAJGR010000132">
    <property type="protein sequence ID" value="VHO05632.1"/>
    <property type="molecule type" value="Genomic_DNA"/>
</dbReference>
<organism evidence="3">
    <name type="scientific">Rheinheimera sp. BAL341</name>
    <dbReference type="NCBI Taxonomy" id="1708203"/>
    <lineage>
        <taxon>Bacteria</taxon>
        <taxon>Pseudomonadati</taxon>
        <taxon>Pseudomonadota</taxon>
        <taxon>Gammaproteobacteria</taxon>
        <taxon>Chromatiales</taxon>
        <taxon>Chromatiaceae</taxon>
        <taxon>Rheinheimera</taxon>
    </lineage>
</organism>
<proteinExistence type="predicted"/>